<evidence type="ECO:0000313" key="3">
    <source>
        <dbReference type="EMBL" id="NER29546.1"/>
    </source>
</evidence>
<sequence length="227" mass="24624">MLSYVLALAIALGSLAFYLSAFLFPEIHRKQDFYWSGVGMFYALILWVCARRITGGVLLGQLASVSLLCWLGWQTLSLRQELTSPEEKTQISPEVKEKIASFSFADLGGKLLKSVTSLFGKGQSQTEILPKVEESVTAEVEDIETTQELTTTESSTTEVSEPQQAVPPEPAEPQLQAAAQKESSDGTPDSKQKASIPIEEIAPEVELAPPAEPTGDGDPSTRQNPPQ</sequence>
<dbReference type="Pfam" id="PF07444">
    <property type="entry name" value="Ycf66_N"/>
    <property type="match status" value="1"/>
</dbReference>
<reference evidence="3" key="1">
    <citation type="submission" date="2019-11" db="EMBL/GenBank/DDBJ databases">
        <title>Genomic insights into an expanded diversity of filamentous marine cyanobacteria reveals the extraordinary biosynthetic potential of Moorea and Okeania.</title>
        <authorList>
            <person name="Ferreira Leao T."/>
            <person name="Wang M."/>
            <person name="Moss N."/>
            <person name="Da Silva R."/>
            <person name="Sanders J."/>
            <person name="Nurk S."/>
            <person name="Gurevich A."/>
            <person name="Humphrey G."/>
            <person name="Reher R."/>
            <person name="Zhu Q."/>
            <person name="Belda-Ferre P."/>
            <person name="Glukhov E."/>
            <person name="Rex R."/>
            <person name="Dorrestein P.C."/>
            <person name="Knight R."/>
            <person name="Pevzner P."/>
            <person name="Gerwick W.H."/>
            <person name="Gerwick L."/>
        </authorList>
    </citation>
    <scope>NUCLEOTIDE SEQUENCE</scope>
    <source>
        <strain evidence="3">SIO1C4</strain>
    </source>
</reference>
<feature type="compositionally biased region" description="Low complexity" evidence="1">
    <location>
        <begin position="196"/>
        <end position="209"/>
    </location>
</feature>
<keyword evidence="2" id="KW-0472">Membrane</keyword>
<keyword evidence="2" id="KW-0812">Transmembrane</keyword>
<feature type="region of interest" description="Disordered" evidence="1">
    <location>
        <begin position="145"/>
        <end position="227"/>
    </location>
</feature>
<name>A0A6B3N7F0_9CYAN</name>
<feature type="transmembrane region" description="Helical" evidence="2">
    <location>
        <begin position="33"/>
        <end position="50"/>
    </location>
</feature>
<dbReference type="AlphaFoldDB" id="A0A6B3N7F0"/>
<accession>A0A6B3N7F0</accession>
<proteinExistence type="predicted"/>
<feature type="compositionally biased region" description="Basic and acidic residues" evidence="1">
    <location>
        <begin position="182"/>
        <end position="192"/>
    </location>
</feature>
<evidence type="ECO:0008006" key="4">
    <source>
        <dbReference type="Google" id="ProtNLM"/>
    </source>
</evidence>
<evidence type="ECO:0000256" key="2">
    <source>
        <dbReference type="SAM" id="Phobius"/>
    </source>
</evidence>
<comment type="caution">
    <text evidence="3">The sequence shown here is derived from an EMBL/GenBank/DDBJ whole genome shotgun (WGS) entry which is preliminary data.</text>
</comment>
<gene>
    <name evidence="3" type="ORF">F6J89_18460</name>
</gene>
<dbReference type="InterPro" id="IPR010004">
    <property type="entry name" value="Uncharacterised_Ycf66"/>
</dbReference>
<organism evidence="3">
    <name type="scientific">Symploca sp. SIO1C4</name>
    <dbReference type="NCBI Taxonomy" id="2607765"/>
    <lineage>
        <taxon>Bacteria</taxon>
        <taxon>Bacillati</taxon>
        <taxon>Cyanobacteriota</taxon>
        <taxon>Cyanophyceae</taxon>
        <taxon>Coleofasciculales</taxon>
        <taxon>Coleofasciculaceae</taxon>
        <taxon>Symploca</taxon>
    </lineage>
</organism>
<evidence type="ECO:0000256" key="1">
    <source>
        <dbReference type="SAM" id="MobiDB-lite"/>
    </source>
</evidence>
<dbReference type="EMBL" id="JAAHFQ010000386">
    <property type="protein sequence ID" value="NER29546.1"/>
    <property type="molecule type" value="Genomic_DNA"/>
</dbReference>
<keyword evidence="2" id="KW-1133">Transmembrane helix</keyword>
<protein>
    <recommendedName>
        <fullName evidence="4">Ycf66 family protein</fullName>
    </recommendedName>
</protein>
<feature type="compositionally biased region" description="Low complexity" evidence="1">
    <location>
        <begin position="172"/>
        <end position="181"/>
    </location>
</feature>
<feature type="compositionally biased region" description="Low complexity" evidence="1">
    <location>
        <begin position="146"/>
        <end position="164"/>
    </location>
</feature>